<dbReference type="AlphaFoldDB" id="A0A1D2JPC9"/>
<reference evidence="1 2" key="1">
    <citation type="submission" date="2016-06" db="EMBL/GenBank/DDBJ databases">
        <authorList>
            <person name="Kjaerup R.B."/>
            <person name="Dalgaard T.S."/>
            <person name="Juul-Madsen H.R."/>
        </authorList>
    </citation>
    <scope>NUCLEOTIDE SEQUENCE [LARGE SCALE GENOMIC DNA]</scope>
    <source>
        <strain evidence="1 2">Pb300</strain>
    </source>
</reference>
<protein>
    <submittedName>
        <fullName evidence="1">Uncharacterized protein</fullName>
    </submittedName>
</protein>
<sequence>MKVSRTDLMTSLKFILIKPASASAAECFTCEGLHYANRYLKKTSNHIMNQVKFNIIDSLSDLKDDFLKSDDETEN</sequence>
<evidence type="ECO:0000313" key="1">
    <source>
        <dbReference type="EMBL" id="ODH45025.1"/>
    </source>
</evidence>
<proteinExistence type="predicted"/>
<dbReference type="Proteomes" id="UP000242814">
    <property type="component" value="Unassembled WGS sequence"/>
</dbReference>
<evidence type="ECO:0000313" key="2">
    <source>
        <dbReference type="Proteomes" id="UP000242814"/>
    </source>
</evidence>
<accession>A0A1D2JPC9</accession>
<dbReference type="EMBL" id="LZYO01000008">
    <property type="protein sequence ID" value="ODH45025.1"/>
    <property type="molecule type" value="Genomic_DNA"/>
</dbReference>
<comment type="caution">
    <text evidence="1">The sequence shown here is derived from an EMBL/GenBank/DDBJ whole genome shotgun (WGS) entry which is preliminary data.</text>
</comment>
<dbReference type="VEuPathDB" id="FungiDB:PADG_11686"/>
<organism evidence="1 2">
    <name type="scientific">Paracoccidioides brasiliensis</name>
    <dbReference type="NCBI Taxonomy" id="121759"/>
    <lineage>
        <taxon>Eukaryota</taxon>
        <taxon>Fungi</taxon>
        <taxon>Dikarya</taxon>
        <taxon>Ascomycota</taxon>
        <taxon>Pezizomycotina</taxon>
        <taxon>Eurotiomycetes</taxon>
        <taxon>Eurotiomycetidae</taxon>
        <taxon>Onygenales</taxon>
        <taxon>Ajellomycetaceae</taxon>
        <taxon>Paracoccidioides</taxon>
    </lineage>
</organism>
<gene>
    <name evidence="1" type="ORF">ACO22_00417</name>
</gene>
<name>A0A1D2JPC9_PARBR</name>